<feature type="domain" description="HPt" evidence="12">
    <location>
        <begin position="1"/>
        <end position="106"/>
    </location>
</feature>
<dbReference type="HOGENOM" id="CLU_000650_2_1_7"/>
<reference evidence="14 16" key="1">
    <citation type="submission" date="2006-04" db="EMBL/GenBank/DDBJ databases">
        <authorList>
            <person name="Nierman W.C."/>
        </authorList>
    </citation>
    <scope>NUCLEOTIDE SEQUENCE [LARGE SCALE GENOMIC DNA]</scope>
    <source>
        <strain evidence="14 16">DW4/3-1</strain>
    </source>
</reference>
<gene>
    <name evidence="13" type="ordered locus">STAUR_0489</name>
    <name evidence="14" type="ORF">STIAU_1723</name>
</gene>
<dbReference type="PROSITE" id="PS50894">
    <property type="entry name" value="HPT"/>
    <property type="match status" value="1"/>
</dbReference>
<evidence type="ECO:0000256" key="7">
    <source>
        <dbReference type="PROSITE-ProRule" id="PRU00169"/>
    </source>
</evidence>
<evidence type="ECO:0000259" key="11">
    <source>
        <dbReference type="PROSITE" id="PS50851"/>
    </source>
</evidence>
<dbReference type="Pfam" id="PF01584">
    <property type="entry name" value="CheW"/>
    <property type="match status" value="1"/>
</dbReference>
<dbReference type="Gene3D" id="3.40.50.2300">
    <property type="match status" value="1"/>
</dbReference>
<dbReference type="InterPro" id="IPR051315">
    <property type="entry name" value="Bact_Chemotaxis_CheA"/>
</dbReference>
<feature type="modified residue" description="4-aspartylphosphate" evidence="7">
    <location>
        <position position="621"/>
    </location>
</feature>
<dbReference type="SUPFAM" id="SSF55874">
    <property type="entry name" value="ATPase domain of HSP90 chaperone/DNA topoisomerase II/histidine kinase"/>
    <property type="match status" value="1"/>
</dbReference>
<dbReference type="PANTHER" id="PTHR43395">
    <property type="entry name" value="SENSOR HISTIDINE KINASE CHEA"/>
    <property type="match status" value="1"/>
</dbReference>
<protein>
    <recommendedName>
        <fullName evidence="2">histidine kinase</fullName>
        <ecNumber evidence="2">2.7.13.3</ecNumber>
    </recommendedName>
</protein>
<feature type="region of interest" description="Disordered" evidence="8">
    <location>
        <begin position="105"/>
        <end position="124"/>
    </location>
</feature>
<dbReference type="eggNOG" id="COG2198">
    <property type="taxonomic scope" value="Bacteria"/>
</dbReference>
<accession>Q08UV7</accession>
<evidence type="ECO:0000256" key="4">
    <source>
        <dbReference type="ARBA" id="ARBA00022679"/>
    </source>
</evidence>
<dbReference type="CDD" id="cd00088">
    <property type="entry name" value="HPT"/>
    <property type="match status" value="1"/>
</dbReference>
<reference evidence="13 15" key="2">
    <citation type="journal article" date="2011" name="Mol. Biol. Evol.">
        <title>Comparative genomic analysis of fruiting body formation in Myxococcales.</title>
        <authorList>
            <person name="Huntley S."/>
            <person name="Hamann N."/>
            <person name="Wegener-Feldbrugge S."/>
            <person name="Treuner-Lange A."/>
            <person name="Kube M."/>
            <person name="Reinhardt R."/>
            <person name="Klages S."/>
            <person name="Muller R."/>
            <person name="Ronning C.M."/>
            <person name="Nierman W.C."/>
            <person name="Sogaard-Andersen L."/>
        </authorList>
    </citation>
    <scope>NUCLEOTIDE SEQUENCE [LARGE SCALE GENOMIC DNA]</scope>
    <source>
        <strain evidence="13 15">DW4/3-1</strain>
    </source>
</reference>
<dbReference type="Pfam" id="PF01627">
    <property type="entry name" value="Hpt"/>
    <property type="match status" value="1"/>
</dbReference>
<dbReference type="PROSITE" id="PS50851">
    <property type="entry name" value="CHEW"/>
    <property type="match status" value="1"/>
</dbReference>
<dbReference type="Gene3D" id="3.30.565.10">
    <property type="entry name" value="Histidine kinase-like ATPase, C-terminal domain"/>
    <property type="match status" value="1"/>
</dbReference>
<evidence type="ECO:0000313" key="16">
    <source>
        <dbReference type="Proteomes" id="UP000032702"/>
    </source>
</evidence>
<keyword evidence="3 7" id="KW-0597">Phosphoprotein</keyword>
<dbReference type="Gene3D" id="2.30.30.40">
    <property type="entry name" value="SH3 Domains"/>
    <property type="match status" value="1"/>
</dbReference>
<dbReference type="EC" id="2.7.13.3" evidence="2"/>
<dbReference type="SMART" id="SM00073">
    <property type="entry name" value="HPT"/>
    <property type="match status" value="1"/>
</dbReference>
<evidence type="ECO:0000256" key="5">
    <source>
        <dbReference type="ARBA" id="ARBA00022777"/>
    </source>
</evidence>
<evidence type="ECO:0000313" key="15">
    <source>
        <dbReference type="Proteomes" id="UP000001351"/>
    </source>
</evidence>
<evidence type="ECO:0000256" key="6">
    <source>
        <dbReference type="PROSITE-ProRule" id="PRU00110"/>
    </source>
</evidence>
<dbReference type="InterPro" id="IPR002545">
    <property type="entry name" value="CheW-lke_dom"/>
</dbReference>
<dbReference type="InterPro" id="IPR036061">
    <property type="entry name" value="CheW-like_dom_sf"/>
</dbReference>
<evidence type="ECO:0000313" key="13">
    <source>
        <dbReference type="EMBL" id="ADO68293.1"/>
    </source>
</evidence>
<dbReference type="EMBL" id="AAMD01000124">
    <property type="protein sequence ID" value="EAU64264.1"/>
    <property type="molecule type" value="Genomic_DNA"/>
</dbReference>
<name>Q08UV7_STIAD</name>
<dbReference type="PATRIC" id="fig|378806.16.peg.3182"/>
<proteinExistence type="predicted"/>
<dbReference type="InterPro" id="IPR008207">
    <property type="entry name" value="Sig_transdc_His_kin_Hpt_dom"/>
</dbReference>
<dbReference type="KEGG" id="sur:STAUR_0489"/>
<dbReference type="RefSeq" id="WP_002616788.1">
    <property type="nucleotide sequence ID" value="NC_014623.1"/>
</dbReference>
<organism evidence="14 16">
    <name type="scientific">Stigmatella aurantiaca (strain DW4/3-1)</name>
    <dbReference type="NCBI Taxonomy" id="378806"/>
    <lineage>
        <taxon>Bacteria</taxon>
        <taxon>Pseudomonadati</taxon>
        <taxon>Myxococcota</taxon>
        <taxon>Myxococcia</taxon>
        <taxon>Myxococcales</taxon>
        <taxon>Cystobacterineae</taxon>
        <taxon>Archangiaceae</taxon>
        <taxon>Stigmatella</taxon>
    </lineage>
</organism>
<keyword evidence="5" id="KW-0418">Kinase</keyword>
<feature type="domain" description="Histidine kinase" evidence="9">
    <location>
        <begin position="170"/>
        <end position="422"/>
    </location>
</feature>
<dbReference type="InterPro" id="IPR003594">
    <property type="entry name" value="HATPase_dom"/>
</dbReference>
<dbReference type="OrthoDB" id="9803176at2"/>
<dbReference type="eggNOG" id="COG0643">
    <property type="taxonomic scope" value="Bacteria"/>
</dbReference>
<dbReference type="GO" id="GO:0004673">
    <property type="term" value="F:protein histidine kinase activity"/>
    <property type="evidence" value="ECO:0007669"/>
    <property type="project" value="UniProtKB-EC"/>
</dbReference>
<evidence type="ECO:0000259" key="12">
    <source>
        <dbReference type="PROSITE" id="PS50894"/>
    </source>
</evidence>
<feature type="domain" description="Response regulatory" evidence="10">
    <location>
        <begin position="572"/>
        <end position="688"/>
    </location>
</feature>
<evidence type="ECO:0000256" key="8">
    <source>
        <dbReference type="SAM" id="MobiDB-lite"/>
    </source>
</evidence>
<evidence type="ECO:0000259" key="9">
    <source>
        <dbReference type="PROSITE" id="PS50109"/>
    </source>
</evidence>
<dbReference type="InterPro" id="IPR005467">
    <property type="entry name" value="His_kinase_dom"/>
</dbReference>
<dbReference type="STRING" id="378806.STAUR_0489"/>
<keyword evidence="4" id="KW-0808">Transferase</keyword>
<dbReference type="PANTHER" id="PTHR43395:SF1">
    <property type="entry name" value="CHEMOTAXIS PROTEIN CHEA"/>
    <property type="match status" value="1"/>
</dbReference>
<dbReference type="Proteomes" id="UP000032702">
    <property type="component" value="Unassembled WGS sequence"/>
</dbReference>
<dbReference type="Pfam" id="PF00072">
    <property type="entry name" value="Response_reg"/>
    <property type="match status" value="1"/>
</dbReference>
<dbReference type="InterPro" id="IPR011006">
    <property type="entry name" value="CheY-like_superfamily"/>
</dbReference>
<dbReference type="Proteomes" id="UP000001351">
    <property type="component" value="Chromosome"/>
</dbReference>
<dbReference type="SUPFAM" id="SSF50341">
    <property type="entry name" value="CheW-like"/>
    <property type="match status" value="1"/>
</dbReference>
<dbReference type="eggNOG" id="COG0745">
    <property type="taxonomic scope" value="Bacteria"/>
</dbReference>
<dbReference type="AlphaFoldDB" id="Q08UV7"/>
<dbReference type="PROSITE" id="PS50109">
    <property type="entry name" value="HIS_KIN"/>
    <property type="match status" value="1"/>
</dbReference>
<keyword evidence="15" id="KW-1185">Reference proteome</keyword>
<dbReference type="Gene3D" id="1.20.120.160">
    <property type="entry name" value="HPT domain"/>
    <property type="match status" value="1"/>
</dbReference>
<feature type="domain" description="CheW-like" evidence="11">
    <location>
        <begin position="424"/>
        <end position="557"/>
    </location>
</feature>
<dbReference type="GO" id="GO:0006935">
    <property type="term" value="P:chemotaxis"/>
    <property type="evidence" value="ECO:0007669"/>
    <property type="project" value="InterPro"/>
</dbReference>
<dbReference type="FunFam" id="3.30.565.10:FF:000016">
    <property type="entry name" value="Chemotaxis protein CheA, putative"/>
    <property type="match status" value="1"/>
</dbReference>
<feature type="modified residue" description="Phosphohistidine" evidence="6">
    <location>
        <position position="45"/>
    </location>
</feature>
<dbReference type="Pfam" id="PF02518">
    <property type="entry name" value="HATPase_c"/>
    <property type="match status" value="1"/>
</dbReference>
<sequence>MNDEILRYFKVEARELLQQLGQGFVALEEGADDAEMVPQLFRWAHTLKGAARVVSHARIAEIAHAVEDALQPFRDEGVPLPRDSVGEFIRLVAQMGDALAEMDAPPPVAPGAEPAASVEGSANGSAPETLRVELSALEELLDGLAEAVVRLGGLREAVEAVGQARHAAEGLLEQLTAPAASSASAAERTRWLSRTLSVAEGLNGALTRAGRRLDGGLGKVEGELSRLRDASHALRLVPASTLFGALELAAHEAAALLGKRVTLQAEGGDVRLDGHVLAAVRQALLHAVRNAVDHGLEMPEERLALGKPEAGRVLVRVERRGARVRFLCEDDGRGVDLGGVRDAAVARGLVLEQDAASLDEAALLDLLFQAGFSTARSVTDVSGRGVGLDVVREIARNLKGEATAATWPSLGTSIILDVPVSLTSLEVLEAEVGSRRVLLPLDALSATVRLPAGALTWIGPRASFSHEEQAVPFLPLATALGHPEPPLPRPWSAVVLGRGEGRVAVGVDRLRGIHRVVVRPLPASVPALPLVAGASFDAQGEPLLVMDMVGLAHWVRQGQVPTVEARVTRRRRVLVIDDSVTTRMLEQGILESAGYQVDLAASGEEGLDKVSRGGHSLVIVDVEMPGMSGLDFTRKLRAMPALASLPVIMVSSLGTEEDKRRGREAGVSAYIVKGEFDQHGFLDTVARLSGGPTERGR</sequence>
<dbReference type="GO" id="GO:0000160">
    <property type="term" value="P:phosphorelay signal transduction system"/>
    <property type="evidence" value="ECO:0007669"/>
    <property type="project" value="InterPro"/>
</dbReference>
<dbReference type="PROSITE" id="PS50110">
    <property type="entry name" value="RESPONSE_REGULATORY"/>
    <property type="match status" value="1"/>
</dbReference>
<dbReference type="SUPFAM" id="SSF47226">
    <property type="entry name" value="Histidine-containing phosphotransfer domain, HPT domain"/>
    <property type="match status" value="1"/>
</dbReference>
<evidence type="ECO:0000259" key="10">
    <source>
        <dbReference type="PROSITE" id="PS50110"/>
    </source>
</evidence>
<feature type="compositionally biased region" description="Low complexity" evidence="8">
    <location>
        <begin position="110"/>
        <end position="120"/>
    </location>
</feature>
<evidence type="ECO:0000313" key="14">
    <source>
        <dbReference type="EMBL" id="EAU64264.1"/>
    </source>
</evidence>
<dbReference type="InterPro" id="IPR001789">
    <property type="entry name" value="Sig_transdc_resp-reg_receiver"/>
</dbReference>
<evidence type="ECO:0000256" key="2">
    <source>
        <dbReference type="ARBA" id="ARBA00012438"/>
    </source>
</evidence>
<dbReference type="SMART" id="SM00387">
    <property type="entry name" value="HATPase_c"/>
    <property type="match status" value="1"/>
</dbReference>
<dbReference type="InterPro" id="IPR036641">
    <property type="entry name" value="HPT_dom_sf"/>
</dbReference>
<dbReference type="InterPro" id="IPR036890">
    <property type="entry name" value="HATPase_C_sf"/>
</dbReference>
<evidence type="ECO:0000256" key="1">
    <source>
        <dbReference type="ARBA" id="ARBA00000085"/>
    </source>
</evidence>
<evidence type="ECO:0000256" key="3">
    <source>
        <dbReference type="ARBA" id="ARBA00022553"/>
    </source>
</evidence>
<dbReference type="EMBL" id="CP002271">
    <property type="protein sequence ID" value="ADO68293.1"/>
    <property type="molecule type" value="Genomic_DNA"/>
</dbReference>
<dbReference type="SMART" id="SM00260">
    <property type="entry name" value="CheW"/>
    <property type="match status" value="1"/>
</dbReference>
<dbReference type="SMART" id="SM00448">
    <property type="entry name" value="REC"/>
    <property type="match status" value="1"/>
</dbReference>
<dbReference type="SUPFAM" id="SSF52172">
    <property type="entry name" value="CheY-like"/>
    <property type="match status" value="1"/>
</dbReference>
<comment type="catalytic activity">
    <reaction evidence="1">
        <text>ATP + protein L-histidine = ADP + protein N-phospho-L-histidine.</text>
        <dbReference type="EC" id="2.7.13.3"/>
    </reaction>
</comment>